<dbReference type="GeneID" id="37205780"/>
<evidence type="ECO:0000313" key="3">
    <source>
        <dbReference type="Proteomes" id="UP000248405"/>
    </source>
</evidence>
<keyword evidence="1" id="KW-0732">Signal</keyword>
<accession>A0A319BMK3</accession>
<dbReference type="RefSeq" id="XP_025567368.1">
    <property type="nucleotide sequence ID" value="XM_025701188.1"/>
</dbReference>
<evidence type="ECO:0008006" key="4">
    <source>
        <dbReference type="Google" id="ProtNLM"/>
    </source>
</evidence>
<evidence type="ECO:0000256" key="1">
    <source>
        <dbReference type="SAM" id="SignalP"/>
    </source>
</evidence>
<feature type="signal peptide" evidence="1">
    <location>
        <begin position="1"/>
        <end position="23"/>
    </location>
</feature>
<proteinExistence type="predicted"/>
<evidence type="ECO:0000313" key="2">
    <source>
        <dbReference type="EMBL" id="PYH73574.1"/>
    </source>
</evidence>
<name>A0A319BMK3_ASPVC</name>
<reference evidence="2" key="1">
    <citation type="submission" date="2016-12" db="EMBL/GenBank/DDBJ databases">
        <title>The genomes of Aspergillus section Nigri reveals drivers in fungal speciation.</title>
        <authorList>
            <consortium name="DOE Joint Genome Institute"/>
            <person name="Vesth T.C."/>
            <person name="Nybo J."/>
            <person name="Theobald S."/>
            <person name="Brandl J."/>
            <person name="Frisvad J.C."/>
            <person name="Nielsen K.F."/>
            <person name="Lyhne E.K."/>
            <person name="Kogle M.E."/>
            <person name="Kuo A."/>
            <person name="Riley R."/>
            <person name="Clum A."/>
            <person name="Nolan M."/>
            <person name="Lipzen A."/>
            <person name="Salamov A."/>
            <person name="Henrissat B."/>
            <person name="Wiebenga A."/>
            <person name="De Vries R.P."/>
            <person name="Grigoriev I.V."/>
            <person name="Mortensen U.H."/>
            <person name="Andersen M.R."/>
            <person name="Baker S.E."/>
        </authorList>
    </citation>
    <scope>NUCLEOTIDE SEQUENCE [LARGE SCALE GENOMIC DNA]</scope>
    <source>
        <strain evidence="2">CBS 113365</strain>
    </source>
</reference>
<dbReference type="AlphaFoldDB" id="A0A319BMK3"/>
<keyword evidence="3" id="KW-1185">Reference proteome</keyword>
<protein>
    <recommendedName>
        <fullName evidence="4">Secreted protein</fullName>
    </recommendedName>
</protein>
<dbReference type="Proteomes" id="UP000248405">
    <property type="component" value="Unassembled WGS sequence"/>
</dbReference>
<feature type="chain" id="PRO_5016261203" description="Secreted protein" evidence="1">
    <location>
        <begin position="24"/>
        <end position="77"/>
    </location>
</feature>
<organism evidence="2 3">
    <name type="scientific">Aspergillus vadensis (strain CBS 113365 / IMI 142717 / IBT 24658)</name>
    <dbReference type="NCBI Taxonomy" id="1448311"/>
    <lineage>
        <taxon>Eukaryota</taxon>
        <taxon>Fungi</taxon>
        <taxon>Dikarya</taxon>
        <taxon>Ascomycota</taxon>
        <taxon>Pezizomycotina</taxon>
        <taxon>Eurotiomycetes</taxon>
        <taxon>Eurotiomycetidae</taxon>
        <taxon>Eurotiales</taxon>
        <taxon>Aspergillaceae</taxon>
        <taxon>Aspergillus</taxon>
        <taxon>Aspergillus subgen. Circumdati</taxon>
    </lineage>
</organism>
<gene>
    <name evidence="2" type="ORF">BO88DRAFT_100379</name>
</gene>
<dbReference type="EMBL" id="KZ821615">
    <property type="protein sequence ID" value="PYH73574.1"/>
    <property type="molecule type" value="Genomic_DNA"/>
</dbReference>
<sequence>MIRLLHTLTGLIIFFISLQPLYQHRQFGHFCLFHDPRSLLYIPGVRMSDLHTIPNTRSNTHTTWQVPLPATQCPIYS</sequence>